<dbReference type="Pfam" id="PF17288">
    <property type="entry name" value="Terminase_3C"/>
    <property type="match status" value="1"/>
</dbReference>
<comment type="caution">
    <text evidence="2">The sequence shown here is derived from an EMBL/GenBank/DDBJ whole genome shotgun (WGS) entry which is preliminary data.</text>
</comment>
<proteinExistence type="predicted"/>
<dbReference type="Gene3D" id="3.30.420.280">
    <property type="match status" value="1"/>
</dbReference>
<dbReference type="AlphaFoldDB" id="A0A645ECU0"/>
<accession>A0A645ECU0</accession>
<evidence type="ECO:0000313" key="2">
    <source>
        <dbReference type="EMBL" id="MPM99854.1"/>
    </source>
</evidence>
<dbReference type="PANTHER" id="PTHR39184">
    <property type="match status" value="1"/>
</dbReference>
<protein>
    <recommendedName>
        <fullName evidence="1">Phage terminase large subunit C-terminal domain-containing protein</fullName>
    </recommendedName>
</protein>
<gene>
    <name evidence="2" type="ORF">SDC9_147049</name>
</gene>
<dbReference type="InterPro" id="IPR035413">
    <property type="entry name" value="Terminase_L_C"/>
</dbReference>
<organism evidence="2">
    <name type="scientific">bioreactor metagenome</name>
    <dbReference type="NCBI Taxonomy" id="1076179"/>
    <lineage>
        <taxon>unclassified sequences</taxon>
        <taxon>metagenomes</taxon>
        <taxon>ecological metagenomes</taxon>
    </lineage>
</organism>
<sequence>MSELKKNADRLRHGLDFGYAADPAAAIRLHADIGRGRVYVLEELREKGLSNEALARRLQDFCGGHPIICDSAEPKSIAELRRRGIAAIPARKGPDSLRHGLRFLQGMEIIVDHSCVNMMEELESYRWRKGADGSSLPIPQGEDHLLDAMRYALEGDSLLHMASAVRVN</sequence>
<evidence type="ECO:0000259" key="1">
    <source>
        <dbReference type="Pfam" id="PF17288"/>
    </source>
</evidence>
<reference evidence="2" key="1">
    <citation type="submission" date="2019-08" db="EMBL/GenBank/DDBJ databases">
        <authorList>
            <person name="Kucharzyk K."/>
            <person name="Murdoch R.W."/>
            <person name="Higgins S."/>
            <person name="Loffler F."/>
        </authorList>
    </citation>
    <scope>NUCLEOTIDE SEQUENCE</scope>
</reference>
<dbReference type="InterPro" id="IPR052380">
    <property type="entry name" value="Viral_DNA_packaging_terminase"/>
</dbReference>
<dbReference type="PANTHER" id="PTHR39184:SF1">
    <property type="entry name" value="PBSX PHAGE TERMINASE LARGE SUBUNIT"/>
    <property type="match status" value="1"/>
</dbReference>
<dbReference type="EMBL" id="VSSQ01045919">
    <property type="protein sequence ID" value="MPM99854.1"/>
    <property type="molecule type" value="Genomic_DNA"/>
</dbReference>
<name>A0A645ECU0_9ZZZZ</name>
<feature type="domain" description="Phage terminase large subunit C-terminal" evidence="1">
    <location>
        <begin position="16"/>
        <end position="154"/>
    </location>
</feature>